<comment type="caution">
    <text evidence="1">The sequence shown here is derived from an EMBL/GenBank/DDBJ whole genome shotgun (WGS) entry which is preliminary data.</text>
</comment>
<dbReference type="Proteomes" id="UP000023268">
    <property type="component" value="Unassembled WGS sequence"/>
</dbReference>
<dbReference type="AlphaFoldDB" id="A0A016XE30"/>
<proteinExistence type="predicted"/>
<sequence>MDVKKRPQSTGASEQNALGFYLQSGDVRLASSLSQVPKVDLVNWKMFRVRWPDGRTTRHLIGRTVHSNRGRACSEIKTIDLATGSFTTKSGRQYLIHGPTRDDLDAAFVFDLWVREWNVQAREITRPFLRLLRNRNPSLLESLFEGQFLQ</sequence>
<evidence type="ECO:0000313" key="2">
    <source>
        <dbReference type="Proteomes" id="UP000023268"/>
    </source>
</evidence>
<organism evidence="1 2">
    <name type="scientific">Hylemonella gracilis str. Niagara R</name>
    <dbReference type="NCBI Taxonomy" id="1458275"/>
    <lineage>
        <taxon>Bacteria</taxon>
        <taxon>Pseudomonadati</taxon>
        <taxon>Pseudomonadota</taxon>
        <taxon>Betaproteobacteria</taxon>
        <taxon>Burkholderiales</taxon>
        <taxon>Comamonadaceae</taxon>
        <taxon>Hylemonella</taxon>
    </lineage>
</organism>
<accession>A0A016XE30</accession>
<gene>
    <name evidence="1" type="ORF">AZ34_02385</name>
</gene>
<reference evidence="1 2" key="1">
    <citation type="submission" date="2014-02" db="EMBL/GenBank/DDBJ databases">
        <title>Draft Genome of Hylemonella gracilis isolated from the Niagara River.</title>
        <authorList>
            <person name="Pawlowski D.R."/>
            <person name="Koudelka G.B."/>
        </authorList>
    </citation>
    <scope>NUCLEOTIDE SEQUENCE [LARGE SCALE GENOMIC DNA]</scope>
    <source>
        <strain evidence="1 2">Niagara R</strain>
    </source>
</reference>
<dbReference type="EMBL" id="JEMG01000001">
    <property type="protein sequence ID" value="EYC50036.1"/>
    <property type="molecule type" value="Genomic_DNA"/>
</dbReference>
<protein>
    <submittedName>
        <fullName evidence="1">Uncharacterized protein</fullName>
    </submittedName>
</protein>
<name>A0A016XE30_9BURK</name>
<evidence type="ECO:0000313" key="1">
    <source>
        <dbReference type="EMBL" id="EYC50036.1"/>
    </source>
</evidence>
<dbReference type="RefSeq" id="WP_035604397.1">
    <property type="nucleotide sequence ID" value="NZ_JEMG01000001.1"/>
</dbReference>